<dbReference type="EnsemblPlants" id="Ma06_t25590.1">
    <property type="protein sequence ID" value="Ma06_p25590.1"/>
    <property type="gene ID" value="Ma06_g25590"/>
</dbReference>
<feature type="transmembrane region" description="Helical" evidence="1">
    <location>
        <begin position="6"/>
        <end position="26"/>
    </location>
</feature>
<dbReference type="Gramene" id="Ma06_t25590.1">
    <property type="protein sequence ID" value="Ma06_p25590.1"/>
    <property type="gene ID" value="Ma06_g25590"/>
</dbReference>
<dbReference type="EMBL" id="HG996471">
    <property type="protein sequence ID" value="CAG1847390.1"/>
    <property type="molecule type" value="Genomic_DNA"/>
</dbReference>
<keyword evidence="1" id="KW-0812">Transmembrane</keyword>
<dbReference type="Proteomes" id="UP000012960">
    <property type="component" value="Unplaced"/>
</dbReference>
<proteinExistence type="predicted"/>
<reference evidence="3" key="2">
    <citation type="submission" date="2021-05" db="UniProtKB">
        <authorList>
            <consortium name="EnsemblPlants"/>
        </authorList>
    </citation>
    <scope>IDENTIFICATION</scope>
    <source>
        <strain evidence="3">subsp. malaccensis</strain>
    </source>
</reference>
<accession>A0A804JKC0</accession>
<dbReference type="Pfam" id="PF12056">
    <property type="entry name" value="DUF3537"/>
    <property type="match status" value="1"/>
</dbReference>
<evidence type="ECO:0000313" key="2">
    <source>
        <dbReference type="EMBL" id="CAG1847390.1"/>
    </source>
</evidence>
<dbReference type="AlphaFoldDB" id="A0A804JKC0"/>
<dbReference type="InterPro" id="IPR021924">
    <property type="entry name" value="DUF3537"/>
</dbReference>
<evidence type="ECO:0000256" key="1">
    <source>
        <dbReference type="SAM" id="Phobius"/>
    </source>
</evidence>
<name>A0A804JKC0_MUSAM</name>
<dbReference type="PANTHER" id="PTHR31963:SF29">
    <property type="entry name" value="OS02G0566400 PROTEIN"/>
    <property type="match status" value="1"/>
</dbReference>
<feature type="transmembrane region" description="Helical" evidence="1">
    <location>
        <begin position="38"/>
        <end position="63"/>
    </location>
</feature>
<keyword evidence="1" id="KW-1133">Transmembrane helix</keyword>
<reference evidence="2" key="1">
    <citation type="submission" date="2021-03" db="EMBL/GenBank/DDBJ databases">
        <authorList>
            <consortium name="Genoscope - CEA"/>
            <person name="William W."/>
        </authorList>
    </citation>
    <scope>NUCLEOTIDE SEQUENCE</scope>
    <source>
        <strain evidence="2">Doubled-haploid Pahang</strain>
    </source>
</reference>
<keyword evidence="4" id="KW-1185">Reference proteome</keyword>
<sequence>MCVDVISWSLFLLLGIFILTTSHFILSCTPIHCTYDMVVQLFLTSASNLSYLCLSAFVCRYGLRYFLFLDKLIRERE</sequence>
<gene>
    <name evidence="2" type="ORF">GSMUA_171850.1</name>
</gene>
<protein>
    <submittedName>
        <fullName evidence="2">(wild Malaysian banana) hypothetical protein</fullName>
    </submittedName>
</protein>
<organism evidence="3 4">
    <name type="scientific">Musa acuminata subsp. malaccensis</name>
    <name type="common">Wild banana</name>
    <name type="synonym">Musa malaccensis</name>
    <dbReference type="NCBI Taxonomy" id="214687"/>
    <lineage>
        <taxon>Eukaryota</taxon>
        <taxon>Viridiplantae</taxon>
        <taxon>Streptophyta</taxon>
        <taxon>Embryophyta</taxon>
        <taxon>Tracheophyta</taxon>
        <taxon>Spermatophyta</taxon>
        <taxon>Magnoliopsida</taxon>
        <taxon>Liliopsida</taxon>
        <taxon>Zingiberales</taxon>
        <taxon>Musaceae</taxon>
        <taxon>Musa</taxon>
    </lineage>
</organism>
<dbReference type="PANTHER" id="PTHR31963">
    <property type="entry name" value="RAS GUANINE NUCLEOTIDE EXCHANGE FACTOR K"/>
    <property type="match status" value="1"/>
</dbReference>
<evidence type="ECO:0000313" key="3">
    <source>
        <dbReference type="EnsemblPlants" id="Ma06_p25590.1"/>
    </source>
</evidence>
<keyword evidence="1" id="KW-0472">Membrane</keyword>
<dbReference type="InParanoid" id="A0A804JKC0"/>
<evidence type="ECO:0000313" key="4">
    <source>
        <dbReference type="Proteomes" id="UP000012960"/>
    </source>
</evidence>